<evidence type="ECO:0000256" key="5">
    <source>
        <dbReference type="ARBA" id="ARBA00022989"/>
    </source>
</evidence>
<dbReference type="SMART" id="SM00382">
    <property type="entry name" value="AAA"/>
    <property type="match status" value="1"/>
</dbReference>
<evidence type="ECO:0000313" key="11">
    <source>
        <dbReference type="Proteomes" id="UP001200430"/>
    </source>
</evidence>
<dbReference type="SUPFAM" id="SSF90123">
    <property type="entry name" value="ABC transporter transmembrane region"/>
    <property type="match status" value="1"/>
</dbReference>
<feature type="transmembrane region" description="Helical" evidence="7">
    <location>
        <begin position="160"/>
        <end position="176"/>
    </location>
</feature>
<evidence type="ECO:0000256" key="3">
    <source>
        <dbReference type="ARBA" id="ARBA00022741"/>
    </source>
</evidence>
<dbReference type="SUPFAM" id="SSF52540">
    <property type="entry name" value="P-loop containing nucleoside triphosphate hydrolases"/>
    <property type="match status" value="1"/>
</dbReference>
<dbReference type="PROSITE" id="PS50929">
    <property type="entry name" value="ABC_TM1F"/>
    <property type="match status" value="1"/>
</dbReference>
<keyword evidence="5 7" id="KW-1133">Transmembrane helix</keyword>
<evidence type="ECO:0000256" key="2">
    <source>
        <dbReference type="ARBA" id="ARBA00022692"/>
    </source>
</evidence>
<dbReference type="InterPro" id="IPR011527">
    <property type="entry name" value="ABC1_TM_dom"/>
</dbReference>
<keyword evidence="6 7" id="KW-0472">Membrane</keyword>
<dbReference type="InterPro" id="IPR039421">
    <property type="entry name" value="Type_1_exporter"/>
</dbReference>
<dbReference type="PANTHER" id="PTHR24221:SF397">
    <property type="entry name" value="ABC TRANSPORTER, ATP-BINDING TRANSMEMBRANE PROTEIN"/>
    <property type="match status" value="1"/>
</dbReference>
<evidence type="ECO:0000256" key="1">
    <source>
        <dbReference type="ARBA" id="ARBA00004651"/>
    </source>
</evidence>
<evidence type="ECO:0000259" key="9">
    <source>
        <dbReference type="PROSITE" id="PS50929"/>
    </source>
</evidence>
<evidence type="ECO:0000256" key="4">
    <source>
        <dbReference type="ARBA" id="ARBA00022840"/>
    </source>
</evidence>
<dbReference type="InterPro" id="IPR003593">
    <property type="entry name" value="AAA+_ATPase"/>
</dbReference>
<dbReference type="InterPro" id="IPR036640">
    <property type="entry name" value="ABC1_TM_sf"/>
</dbReference>
<proteinExistence type="predicted"/>
<dbReference type="PROSITE" id="PS50893">
    <property type="entry name" value="ABC_TRANSPORTER_2"/>
    <property type="match status" value="1"/>
</dbReference>
<dbReference type="InterPro" id="IPR017871">
    <property type="entry name" value="ABC_transporter-like_CS"/>
</dbReference>
<comment type="caution">
    <text evidence="10">The sequence shown here is derived from an EMBL/GenBank/DDBJ whole genome shotgun (WGS) entry which is preliminary data.</text>
</comment>
<comment type="subcellular location">
    <subcellularLocation>
        <location evidence="1">Cell membrane</location>
        <topology evidence="1">Multi-pass membrane protein</topology>
    </subcellularLocation>
</comment>
<accession>A0ABS9EM93</accession>
<evidence type="ECO:0000259" key="8">
    <source>
        <dbReference type="PROSITE" id="PS50893"/>
    </source>
</evidence>
<keyword evidence="2 7" id="KW-0812">Transmembrane</keyword>
<dbReference type="Gene3D" id="1.20.1560.10">
    <property type="entry name" value="ABC transporter type 1, transmembrane domain"/>
    <property type="match status" value="1"/>
</dbReference>
<name>A0ABS9EM93_9BACT</name>
<feature type="domain" description="ABC transporter" evidence="8">
    <location>
        <begin position="332"/>
        <end position="566"/>
    </location>
</feature>
<dbReference type="PANTHER" id="PTHR24221">
    <property type="entry name" value="ATP-BINDING CASSETTE SUB-FAMILY B"/>
    <property type="match status" value="1"/>
</dbReference>
<dbReference type="Proteomes" id="UP001200430">
    <property type="component" value="Unassembled WGS sequence"/>
</dbReference>
<keyword evidence="4 10" id="KW-0067">ATP-binding</keyword>
<evidence type="ECO:0000256" key="7">
    <source>
        <dbReference type="SAM" id="Phobius"/>
    </source>
</evidence>
<dbReference type="InterPro" id="IPR003439">
    <property type="entry name" value="ABC_transporter-like_ATP-bd"/>
</dbReference>
<dbReference type="PROSITE" id="PS00211">
    <property type="entry name" value="ABC_TRANSPORTER_1"/>
    <property type="match status" value="1"/>
</dbReference>
<reference evidence="10 11" key="1">
    <citation type="submission" date="2022-01" db="EMBL/GenBank/DDBJ databases">
        <title>Dethiosulfovibrio faecalis sp. nov., a novel proteolytic, non-sulfur-reducing bacterium isolated from a marine aquaculture solid waste bioreactor.</title>
        <authorList>
            <person name="Grabowski S."/>
            <person name="Apolinario E."/>
            <person name="Schneider N."/>
            <person name="Marshall C.W."/>
            <person name="Sowers K.R."/>
        </authorList>
    </citation>
    <scope>NUCLEOTIDE SEQUENCE [LARGE SCALE GENOMIC DNA]</scope>
    <source>
        <strain evidence="10 11">DSM 12537</strain>
    </source>
</reference>
<dbReference type="GO" id="GO:0005524">
    <property type="term" value="F:ATP binding"/>
    <property type="evidence" value="ECO:0007669"/>
    <property type="project" value="UniProtKB-KW"/>
</dbReference>
<feature type="transmembrane region" description="Helical" evidence="7">
    <location>
        <begin position="239"/>
        <end position="263"/>
    </location>
</feature>
<feature type="transmembrane region" description="Helical" evidence="7">
    <location>
        <begin position="275"/>
        <end position="294"/>
    </location>
</feature>
<feature type="transmembrane region" description="Helical" evidence="7">
    <location>
        <begin position="21"/>
        <end position="42"/>
    </location>
</feature>
<feature type="transmembrane region" description="Helical" evidence="7">
    <location>
        <begin position="136"/>
        <end position="154"/>
    </location>
</feature>
<feature type="transmembrane region" description="Helical" evidence="7">
    <location>
        <begin position="54"/>
        <end position="74"/>
    </location>
</feature>
<evidence type="ECO:0000256" key="6">
    <source>
        <dbReference type="ARBA" id="ARBA00023136"/>
    </source>
</evidence>
<protein>
    <submittedName>
        <fullName evidence="10">ABC transporter ATP-binding protein/permease</fullName>
    </submittedName>
</protein>
<dbReference type="Pfam" id="PF00664">
    <property type="entry name" value="ABC_membrane"/>
    <property type="match status" value="1"/>
</dbReference>
<keyword evidence="11" id="KW-1185">Reference proteome</keyword>
<dbReference type="Pfam" id="PF00005">
    <property type="entry name" value="ABC_tran"/>
    <property type="match status" value="1"/>
</dbReference>
<keyword evidence="3" id="KW-0547">Nucleotide-binding</keyword>
<gene>
    <name evidence="10" type="ORF">L2W38_05565</name>
</gene>
<feature type="domain" description="ABC transmembrane type-1" evidence="9">
    <location>
        <begin position="17"/>
        <end position="290"/>
    </location>
</feature>
<dbReference type="InterPro" id="IPR027417">
    <property type="entry name" value="P-loop_NTPase"/>
</dbReference>
<sequence>MDKSNDVIHKYRSKAMAGGTLVMLNALFGIVPLCLSLRLVMGLMDRSVSDAREIWLYGGLICASLALKAFFYGLSVWKVHDVAYSCLSDIRLAVLERLKGLPISFFQRRKSGDLVNVVSHDVEQVELYLAHGLPEAINAVALPVAIILMMFTVLDWRLGVALILPIPFAMGLMKLIEKTNSEVMRRFQESMKKTTGDLVEYISTMPVIKAFGRDESKTERMLADVRANARWIKKASLGLHIPMGVILLVMESGVAAAMITACYLMKGGRLSGYEYLLTIALVGAFTGFFLKLHVIQYTGTIFKRSTESINSILDVPDEKRTVSVEDARSGDIRFDKVSFGYDERGKVLNEVDLLFREKSVNAIVGASGAGKSTVAGLLMGFWKGYEGSITIGGVEIGRMSEGNLLNLVSMVQQEVFLFNVSVEENIRLGKEDADRDEIVAAAKKARIHDRIMDLPDGYDTVVGEGGSRLSGGEKQRISIARMILKDTPIVILDEATAAIDPYNEHLIQMALDSLTKEKTVIVIAHNLKAVRNADSIVVMEDGRVESKGSHDELLKTSRLYREMFDSRIDADRWRLKEEAKAC</sequence>
<organism evidence="10 11">
    <name type="scientific">Dethiosulfovibrio marinus</name>
    <dbReference type="NCBI Taxonomy" id="133532"/>
    <lineage>
        <taxon>Bacteria</taxon>
        <taxon>Thermotogati</taxon>
        <taxon>Synergistota</taxon>
        <taxon>Synergistia</taxon>
        <taxon>Synergistales</taxon>
        <taxon>Dethiosulfovibrionaceae</taxon>
        <taxon>Dethiosulfovibrio</taxon>
    </lineage>
</organism>
<evidence type="ECO:0000313" key="10">
    <source>
        <dbReference type="EMBL" id="MCF4142275.1"/>
    </source>
</evidence>
<dbReference type="RefSeq" id="WP_236099030.1">
    <property type="nucleotide sequence ID" value="NZ_JAKGUD010000004.1"/>
</dbReference>
<dbReference type="EMBL" id="JAKGUD010000004">
    <property type="protein sequence ID" value="MCF4142275.1"/>
    <property type="molecule type" value="Genomic_DNA"/>
</dbReference>
<dbReference type="Gene3D" id="3.40.50.300">
    <property type="entry name" value="P-loop containing nucleotide triphosphate hydrolases"/>
    <property type="match status" value="1"/>
</dbReference>